<proteinExistence type="predicted"/>
<feature type="compositionally biased region" description="Low complexity" evidence="1">
    <location>
        <begin position="1"/>
        <end position="29"/>
    </location>
</feature>
<feature type="non-terminal residue" evidence="2">
    <location>
        <position position="1"/>
    </location>
</feature>
<reference evidence="2" key="1">
    <citation type="submission" date="2020-02" db="EMBL/GenBank/DDBJ databases">
        <authorList>
            <person name="Meier V. D."/>
        </authorList>
    </citation>
    <scope>NUCLEOTIDE SEQUENCE</scope>
    <source>
        <strain evidence="2">AVDCRST_MAG40</strain>
    </source>
</reference>
<organism evidence="2">
    <name type="scientific">uncultured Gemmatimonadaceae bacterium</name>
    <dbReference type="NCBI Taxonomy" id="246130"/>
    <lineage>
        <taxon>Bacteria</taxon>
        <taxon>Pseudomonadati</taxon>
        <taxon>Gemmatimonadota</taxon>
        <taxon>Gemmatimonadia</taxon>
        <taxon>Gemmatimonadales</taxon>
        <taxon>Gemmatimonadaceae</taxon>
        <taxon>environmental samples</taxon>
    </lineage>
</organism>
<evidence type="ECO:0000313" key="2">
    <source>
        <dbReference type="EMBL" id="CAA9322312.1"/>
    </source>
</evidence>
<dbReference type="EC" id="3.1.11.6" evidence="2"/>
<dbReference type="AlphaFoldDB" id="A0A6J4L4W8"/>
<keyword evidence="2" id="KW-0378">Hydrolase</keyword>
<feature type="compositionally biased region" description="Low complexity" evidence="1">
    <location>
        <begin position="47"/>
        <end position="60"/>
    </location>
</feature>
<protein>
    <submittedName>
        <fullName evidence="2">Exodeoxyribonuclease VII large subunit</fullName>
        <ecNumber evidence="2">3.1.11.6</ecNumber>
    </submittedName>
</protein>
<dbReference type="GO" id="GO:0008855">
    <property type="term" value="F:exodeoxyribonuclease VII activity"/>
    <property type="evidence" value="ECO:0007669"/>
    <property type="project" value="UniProtKB-EC"/>
</dbReference>
<feature type="region of interest" description="Disordered" evidence="1">
    <location>
        <begin position="1"/>
        <end position="98"/>
    </location>
</feature>
<feature type="compositionally biased region" description="Basic residues" evidence="1">
    <location>
        <begin position="30"/>
        <end position="44"/>
    </location>
</feature>
<gene>
    <name evidence="2" type="ORF">AVDCRST_MAG40-1522</name>
</gene>
<dbReference type="EMBL" id="CADCTX010000480">
    <property type="protein sequence ID" value="CAA9322312.1"/>
    <property type="molecule type" value="Genomic_DNA"/>
</dbReference>
<accession>A0A6J4L4W8</accession>
<evidence type="ECO:0000256" key="1">
    <source>
        <dbReference type="SAM" id="MobiDB-lite"/>
    </source>
</evidence>
<name>A0A6J4L4W8_9BACT</name>
<sequence length="98" mass="10252">HRRRAAGGAPARAPGAAGGAPARALPARHAGARLRGGPRRRRRDAHLGAPLLAGGTVRAAPARRRGARGDRRGRAGRHPPSFQRAPAGAPHPRGRRRM</sequence>
<feature type="non-terminal residue" evidence="2">
    <location>
        <position position="98"/>
    </location>
</feature>